<dbReference type="InterPro" id="IPR005064">
    <property type="entry name" value="BUG"/>
</dbReference>
<feature type="chain" id="PRO_5011770103" evidence="2">
    <location>
        <begin position="23"/>
        <end position="321"/>
    </location>
</feature>
<dbReference type="PANTHER" id="PTHR42928">
    <property type="entry name" value="TRICARBOXYLATE-BINDING PROTEIN"/>
    <property type="match status" value="1"/>
</dbReference>
<dbReference type="Proteomes" id="UP000198607">
    <property type="component" value="Unassembled WGS sequence"/>
</dbReference>
<dbReference type="Gene3D" id="3.40.190.150">
    <property type="entry name" value="Bordetella uptake gene, domain 1"/>
    <property type="match status" value="1"/>
</dbReference>
<dbReference type="SUPFAM" id="SSF53850">
    <property type="entry name" value="Periplasmic binding protein-like II"/>
    <property type="match status" value="1"/>
</dbReference>
<dbReference type="STRING" id="83767.SAMN05660652_03089"/>
<keyword evidence="4" id="KW-1185">Reference proteome</keyword>
<evidence type="ECO:0000256" key="2">
    <source>
        <dbReference type="SAM" id="SignalP"/>
    </source>
</evidence>
<dbReference type="CDD" id="cd13578">
    <property type="entry name" value="PBP2_Bug27"/>
    <property type="match status" value="1"/>
</dbReference>
<keyword evidence="3" id="KW-0675">Receptor</keyword>
<dbReference type="Pfam" id="PF03401">
    <property type="entry name" value="TctC"/>
    <property type="match status" value="1"/>
</dbReference>
<dbReference type="PANTHER" id="PTHR42928:SF5">
    <property type="entry name" value="BLR1237 PROTEIN"/>
    <property type="match status" value="1"/>
</dbReference>
<gene>
    <name evidence="3" type="ORF">SAMN05660652_03089</name>
</gene>
<comment type="similarity">
    <text evidence="1">Belongs to the UPF0065 (bug) family.</text>
</comment>
<accession>A0A1G8IYK3</accession>
<proteinExistence type="inferred from homology"/>
<protein>
    <submittedName>
        <fullName evidence="3">Tripartite-type tricarboxylate transporter, receptor component TctC</fullName>
    </submittedName>
</protein>
<sequence length="321" mass="33709">MSIMRWCLSVAAALCLASAAQAQNYPSKPIRVYVGYTPGGAVDVVARTVGQKISTALGQPVVVENKPGAGTNIAVRAMIDSPPDGYTLMVTANALAANPTLFQPSPFDPEREVAPISLIGRVPVVIAANANAGIGSLKDLMAAAKAKPGALSYATPGNGSTPHLAVELFMRAAGISLLHIPYRGGAQAIIDVLGGQLPLVAVNALEVLPHVKAGKLRVLAVMSDKRTTIFPDAPTIAESGFPGFEASVWYGFIAPAATPKPIIEKLHGEIQKALKSPEVLERMAAVGGEVTPGSTQQFKELIHNERVRYEKLIREAQIKAE</sequence>
<dbReference type="RefSeq" id="WP_091938816.1">
    <property type="nucleotide sequence ID" value="NZ_FNCY01000015.1"/>
</dbReference>
<dbReference type="InterPro" id="IPR042100">
    <property type="entry name" value="Bug_dom1"/>
</dbReference>
<dbReference type="EMBL" id="FNCY01000015">
    <property type="protein sequence ID" value="SDI24054.1"/>
    <property type="molecule type" value="Genomic_DNA"/>
</dbReference>
<feature type="signal peptide" evidence="2">
    <location>
        <begin position="1"/>
        <end position="22"/>
    </location>
</feature>
<evidence type="ECO:0000313" key="4">
    <source>
        <dbReference type="Proteomes" id="UP000198607"/>
    </source>
</evidence>
<keyword evidence="2" id="KW-0732">Signal</keyword>
<evidence type="ECO:0000313" key="3">
    <source>
        <dbReference type="EMBL" id="SDI24054.1"/>
    </source>
</evidence>
<evidence type="ECO:0000256" key="1">
    <source>
        <dbReference type="ARBA" id="ARBA00006987"/>
    </source>
</evidence>
<name>A0A1G8IYK3_9RHOO</name>
<dbReference type="Gene3D" id="3.40.190.10">
    <property type="entry name" value="Periplasmic binding protein-like II"/>
    <property type="match status" value="1"/>
</dbReference>
<dbReference type="PIRSF" id="PIRSF017082">
    <property type="entry name" value="YflP"/>
    <property type="match status" value="1"/>
</dbReference>
<dbReference type="AlphaFoldDB" id="A0A1G8IYK3"/>
<organism evidence="3 4">
    <name type="scientific">Propionivibrio dicarboxylicus</name>
    <dbReference type="NCBI Taxonomy" id="83767"/>
    <lineage>
        <taxon>Bacteria</taxon>
        <taxon>Pseudomonadati</taxon>
        <taxon>Pseudomonadota</taxon>
        <taxon>Betaproteobacteria</taxon>
        <taxon>Rhodocyclales</taxon>
        <taxon>Rhodocyclaceae</taxon>
        <taxon>Propionivibrio</taxon>
    </lineage>
</organism>
<dbReference type="OrthoDB" id="8678477at2"/>
<reference evidence="3 4" key="1">
    <citation type="submission" date="2016-10" db="EMBL/GenBank/DDBJ databases">
        <authorList>
            <person name="de Groot N.N."/>
        </authorList>
    </citation>
    <scope>NUCLEOTIDE SEQUENCE [LARGE SCALE GENOMIC DNA]</scope>
    <source>
        <strain evidence="3 4">DSM 5885</strain>
    </source>
</reference>